<dbReference type="InterPro" id="IPR039913">
    <property type="entry name" value="RPAP1/Rba50"/>
</dbReference>
<feature type="compositionally biased region" description="Acidic residues" evidence="5">
    <location>
        <begin position="435"/>
        <end position="446"/>
    </location>
</feature>
<dbReference type="Pfam" id="PF08621">
    <property type="entry name" value="RPAP1_N"/>
    <property type="match status" value="1"/>
</dbReference>
<reference evidence="9" key="2">
    <citation type="submission" date="2025-09" db="UniProtKB">
        <authorList>
            <consortium name="Ensembl"/>
        </authorList>
    </citation>
    <scope>IDENTIFICATION</scope>
</reference>
<feature type="region of interest" description="Disordered" evidence="5">
    <location>
        <begin position="35"/>
        <end position="57"/>
    </location>
</feature>
<feature type="compositionally biased region" description="Basic and acidic residues" evidence="5">
    <location>
        <begin position="454"/>
        <end position="466"/>
    </location>
</feature>
<comment type="subcellular location">
    <subcellularLocation>
        <location evidence="1">Nucleus</location>
    </subcellularLocation>
</comment>
<dbReference type="Proteomes" id="UP000694545">
    <property type="component" value="Unplaced"/>
</dbReference>
<dbReference type="Pfam" id="PF08620">
    <property type="entry name" value="RPAP1_C"/>
    <property type="match status" value="1"/>
</dbReference>
<evidence type="ECO:0000256" key="4">
    <source>
        <dbReference type="ARBA" id="ARBA00023242"/>
    </source>
</evidence>
<dbReference type="SUPFAM" id="SSF48371">
    <property type="entry name" value="ARM repeat"/>
    <property type="match status" value="1"/>
</dbReference>
<evidence type="ECO:0000313" key="10">
    <source>
        <dbReference type="Proteomes" id="UP000694545"/>
    </source>
</evidence>
<dbReference type="InterPro" id="IPR057989">
    <property type="entry name" value="TPR_RPAP1/MINIYO-like"/>
</dbReference>
<evidence type="ECO:0000256" key="1">
    <source>
        <dbReference type="ARBA" id="ARBA00004123"/>
    </source>
</evidence>
<feature type="domain" description="RPAP1 N-terminal" evidence="7">
    <location>
        <begin position="151"/>
        <end position="190"/>
    </location>
</feature>
<protein>
    <submittedName>
        <fullName evidence="9">RNA polymerase II associated protein 1</fullName>
    </submittedName>
</protein>
<feature type="domain" description="RPAP1/MINIYO-like TPR repeats" evidence="8">
    <location>
        <begin position="1037"/>
        <end position="1263"/>
    </location>
</feature>
<proteinExistence type="inferred from homology"/>
<dbReference type="Ensembl" id="ENSVKKT00000014014.1">
    <property type="protein sequence ID" value="ENSVKKP00000013687.1"/>
    <property type="gene ID" value="ENSVKKG00000009432.1"/>
</dbReference>
<name>A0A8D2KXI3_VARKO</name>
<keyword evidence="3" id="KW-0804">Transcription</keyword>
<dbReference type="GO" id="GO:0006366">
    <property type="term" value="P:transcription by RNA polymerase II"/>
    <property type="evidence" value="ECO:0007669"/>
    <property type="project" value="InterPro"/>
</dbReference>
<evidence type="ECO:0000256" key="5">
    <source>
        <dbReference type="SAM" id="MobiDB-lite"/>
    </source>
</evidence>
<dbReference type="InterPro" id="IPR013930">
    <property type="entry name" value="RPAP1_N"/>
</dbReference>
<dbReference type="Pfam" id="PF25766">
    <property type="entry name" value="TPR_RPAP1"/>
    <property type="match status" value="1"/>
</dbReference>
<sequence>MLSRPKPGESEADLLRFQDQFLAAKSSPAVKIVKKANKKREHVANEGDDERPPLQESRDVVALDGFPDVLPPLTPAPPKKSKLRSARVHFDEDPGKQLDHGDEHITAVLSQIIVCTACRNNFNNLVNSQCSLIVTGEGLGGLAGKQEALNIHKENVEKLQSMTEEQILEEQKRLLAQLDPGVVAFLKSRHGATSTTSEEEEKMEKEIPRKLVHLEAGPLAQHEVEETLKEPFVHEPNAEEESDIEDFKKTEANSDLPVKPQKEWLHMDSVEFEKLEWMKDLPQPRQKKTKKGMQARFSLKGELIPPDKDLPTHLGLHHHGEEAERAGYSLQELFHLSRSQVIQQRTLALQVLGHIAKAGEFASLLKRSVLQVLLDAGFLFLLRFSLDDPVENVIAAAVHALHALLVSADDEYYLDKTFSWYQGMFVHPFIPNKEEEEEMEDEDEGTEQTLIQKTLERKSKDDNKPDPEVARYDVVKGLLKTRILHRMRYILEVMQPVPLVVLEILDILIHVARHSTEASCQVLDCPRLIETVTREFLPIQWNPKVAEPGQLLTSLHGVPCATAMKLIRVLASGGRNVAARLLNKFDMKSRLSRFIAEDPKDLPLRKEEAIKMNTEAFRLWAVAAGYGQACDLYRYSLMIWVIICSAQEKNPTFELSIQRATAMMTLLTQVTQTAGCRAELSDQIPLPAVTWSQVSGFQPIVESNLKSCLKEISQADAWEALQPLASAYLLYMGVFYSNCSQQPSVNPVDCLEEIEDLTSAMLLPLLSQPAIQALWEKLMPCSALCNPLSCSPAPETLPSIISLGCTGGKPPMSLAGSKSPFPFLTAILVLVNSSIHIHKGLLGKVSTGLKYYLLQSQTAGSCSLTPSSVWLLRHEYHFQYFVLAIAQKMAGTCSDYSQHASCHHLVAMALLNRLLPGSEHLAHELLLGLAFNPKLIPEGKAGGPEAADFSDLLHLSSKAKPTQPGSAAAISPLPTRGALLEEAYQHLPLIQACYLSHFVYLEPALVRSRNIYQGQTHLIQSMLLPAVRGPILPSDWPFLPLINLYNKVTGAEMQWAVPTCLPVDLVNTVTRNLQLVLLLETWRAKALQDISAAAKLARLMCVFLTGSDLFLEGPVHCYTAALLSLYCHSKVQASLNLDAPLPGLASFHDLYINLLEQFEGVSFGDPLFGAFVLLPLQRRFSVQLRLAVFGEHVSTLRALGVPLKEFSLPLEQYLSPPEDNLNLLRQYFQTLVTGVLRQKWCPVLYVVAVAHVNSFIFSQDSTTQEVDAARKTLLQKTWLLADEALKRHLLYYKCPNKDSPVGFDLYEQLPAIRLKYLHRHSKQNGMFSV</sequence>
<evidence type="ECO:0000259" key="6">
    <source>
        <dbReference type="Pfam" id="PF08620"/>
    </source>
</evidence>
<keyword evidence="4" id="KW-0539">Nucleus</keyword>
<evidence type="ECO:0000256" key="2">
    <source>
        <dbReference type="ARBA" id="ARBA00009953"/>
    </source>
</evidence>
<feature type="compositionally biased region" description="Basic and acidic residues" evidence="5">
    <location>
        <begin position="42"/>
        <end position="57"/>
    </location>
</feature>
<feature type="domain" description="RPAP1 C-terminal" evidence="6">
    <location>
        <begin position="294"/>
        <end position="357"/>
    </location>
</feature>
<organism evidence="9 10">
    <name type="scientific">Varanus komodoensis</name>
    <name type="common">Komodo dragon</name>
    <dbReference type="NCBI Taxonomy" id="61221"/>
    <lineage>
        <taxon>Eukaryota</taxon>
        <taxon>Metazoa</taxon>
        <taxon>Chordata</taxon>
        <taxon>Craniata</taxon>
        <taxon>Vertebrata</taxon>
        <taxon>Euteleostomi</taxon>
        <taxon>Lepidosauria</taxon>
        <taxon>Squamata</taxon>
        <taxon>Bifurcata</taxon>
        <taxon>Unidentata</taxon>
        <taxon>Episquamata</taxon>
        <taxon>Toxicofera</taxon>
        <taxon>Anguimorpha</taxon>
        <taxon>Paleoanguimorpha</taxon>
        <taxon>Varanoidea</taxon>
        <taxon>Varanidae</taxon>
        <taxon>Varanus</taxon>
    </lineage>
</organism>
<dbReference type="InterPro" id="IPR016024">
    <property type="entry name" value="ARM-type_fold"/>
</dbReference>
<keyword evidence="10" id="KW-1185">Reference proteome</keyword>
<dbReference type="PANTHER" id="PTHR21483:SF18">
    <property type="entry name" value="RNA POLYMERASE II-ASSOCIATED PROTEIN 1"/>
    <property type="match status" value="1"/>
</dbReference>
<evidence type="ECO:0000259" key="7">
    <source>
        <dbReference type="Pfam" id="PF08621"/>
    </source>
</evidence>
<evidence type="ECO:0000259" key="8">
    <source>
        <dbReference type="Pfam" id="PF25766"/>
    </source>
</evidence>
<comment type="similarity">
    <text evidence="2">Belongs to the RPAP1 family.</text>
</comment>
<dbReference type="InterPro" id="IPR013929">
    <property type="entry name" value="RPAP1_C"/>
</dbReference>
<accession>A0A8D2KXI3</accession>
<evidence type="ECO:0000256" key="3">
    <source>
        <dbReference type="ARBA" id="ARBA00023163"/>
    </source>
</evidence>
<reference evidence="9" key="1">
    <citation type="submission" date="2025-08" db="UniProtKB">
        <authorList>
            <consortium name="Ensembl"/>
        </authorList>
    </citation>
    <scope>IDENTIFICATION</scope>
</reference>
<evidence type="ECO:0000313" key="9">
    <source>
        <dbReference type="Ensembl" id="ENSVKKP00000013687.1"/>
    </source>
</evidence>
<feature type="region of interest" description="Disordered" evidence="5">
    <location>
        <begin position="435"/>
        <end position="466"/>
    </location>
</feature>
<dbReference type="PANTHER" id="PTHR21483">
    <property type="entry name" value="RNA POLYMERASE II-ASSOCIATED PROTEIN 1"/>
    <property type="match status" value="1"/>
</dbReference>